<evidence type="ECO:0000313" key="2">
    <source>
        <dbReference type="Proteomes" id="UP001500542"/>
    </source>
</evidence>
<dbReference type="RefSeq" id="WP_343978223.1">
    <property type="nucleotide sequence ID" value="NZ_BAAAHK010000017.1"/>
</dbReference>
<keyword evidence="2" id="KW-1185">Reference proteome</keyword>
<dbReference type="Gene3D" id="2.30.110.10">
    <property type="entry name" value="Electron Transport, Fmn-binding Protein, Chain A"/>
    <property type="match status" value="1"/>
</dbReference>
<dbReference type="PIRSF" id="PIRSF010372">
    <property type="entry name" value="PaiB"/>
    <property type="match status" value="1"/>
</dbReference>
<gene>
    <name evidence="1" type="ORF">GCM10009554_62130</name>
</gene>
<evidence type="ECO:0000313" key="1">
    <source>
        <dbReference type="EMBL" id="GAA0955119.1"/>
    </source>
</evidence>
<protein>
    <submittedName>
        <fullName evidence="1">FMN-binding negative transcriptional regulator</fullName>
    </submittedName>
</protein>
<dbReference type="InterPro" id="IPR012349">
    <property type="entry name" value="Split_barrel_FMN-bd"/>
</dbReference>
<name>A0ABN1RD09_9ACTN</name>
<accession>A0ABN1RD09</accession>
<comment type="caution">
    <text evidence="1">The sequence shown here is derived from an EMBL/GenBank/DDBJ whole genome shotgun (WGS) entry which is preliminary data.</text>
</comment>
<dbReference type="InterPro" id="IPR007396">
    <property type="entry name" value="TR_PAI2-type"/>
</dbReference>
<sequence>MYVPPVYRAGDPDWIRQLVLSFPLALLVSPGGPDLLATHLPVIPAPGSSLSDGGGDSGLVGCTLAGHMNRRNPHWAALADGPAGQLLIIQGPSAYITPSVYQQTPAAPTWNYVALHLRGRAVPVSAGAETLRIVQETVVSYERDHGSGWDHNGSVGYFESIVAGVGAFTFEITAAEAMVKLSQDKPAELRDTIAEHLGQAQRSRAGVAAAMRTLGLAGPCPGMADE</sequence>
<dbReference type="EMBL" id="BAAAHK010000017">
    <property type="protein sequence ID" value="GAA0955119.1"/>
    <property type="molecule type" value="Genomic_DNA"/>
</dbReference>
<dbReference type="PANTHER" id="PTHR35802:SF1">
    <property type="entry name" value="PROTEASE SYNTHASE AND SPORULATION PROTEIN PAI 2"/>
    <property type="match status" value="1"/>
</dbReference>
<dbReference type="SUPFAM" id="SSF50475">
    <property type="entry name" value="FMN-binding split barrel"/>
    <property type="match status" value="1"/>
</dbReference>
<proteinExistence type="predicted"/>
<dbReference type="Pfam" id="PF04299">
    <property type="entry name" value="FMN_bind_2"/>
    <property type="match status" value="1"/>
</dbReference>
<dbReference type="Proteomes" id="UP001500542">
    <property type="component" value="Unassembled WGS sequence"/>
</dbReference>
<organism evidence="1 2">
    <name type="scientific">Kribbella koreensis</name>
    <dbReference type="NCBI Taxonomy" id="57909"/>
    <lineage>
        <taxon>Bacteria</taxon>
        <taxon>Bacillati</taxon>
        <taxon>Actinomycetota</taxon>
        <taxon>Actinomycetes</taxon>
        <taxon>Propionibacteriales</taxon>
        <taxon>Kribbellaceae</taxon>
        <taxon>Kribbella</taxon>
    </lineage>
</organism>
<dbReference type="PANTHER" id="PTHR35802">
    <property type="entry name" value="PROTEASE SYNTHASE AND SPORULATION PROTEIN PAI 2"/>
    <property type="match status" value="1"/>
</dbReference>
<reference evidence="1 2" key="1">
    <citation type="journal article" date="2019" name="Int. J. Syst. Evol. Microbiol.">
        <title>The Global Catalogue of Microorganisms (GCM) 10K type strain sequencing project: providing services to taxonomists for standard genome sequencing and annotation.</title>
        <authorList>
            <consortium name="The Broad Institute Genomics Platform"/>
            <consortium name="The Broad Institute Genome Sequencing Center for Infectious Disease"/>
            <person name="Wu L."/>
            <person name="Ma J."/>
        </authorList>
    </citation>
    <scope>NUCLEOTIDE SEQUENCE [LARGE SCALE GENOMIC DNA]</scope>
    <source>
        <strain evidence="1 2">JCM 10977</strain>
    </source>
</reference>